<dbReference type="PANTHER" id="PTHR37543:SF1">
    <property type="entry name" value="CCCH ZINC FINGER DNA BINDING PROTEIN (AFU_ORTHOLOGUE AFUA_5G12760)"/>
    <property type="match status" value="1"/>
</dbReference>
<dbReference type="Pfam" id="PF25543">
    <property type="entry name" value="zf-CCCH_tandem"/>
    <property type="match status" value="1"/>
</dbReference>
<evidence type="ECO:0000256" key="2">
    <source>
        <dbReference type="SAM" id="Coils"/>
    </source>
</evidence>
<dbReference type="PANTHER" id="PTHR37543">
    <property type="entry name" value="CCCH ZINC FINGER DNA BINDING PROTEIN (AFU_ORTHOLOGUE AFUA_5G12760)"/>
    <property type="match status" value="1"/>
</dbReference>
<keyword evidence="1" id="KW-0479">Metal-binding</keyword>
<feature type="region of interest" description="Disordered" evidence="3">
    <location>
        <begin position="284"/>
        <end position="342"/>
    </location>
</feature>
<feature type="coiled-coil region" evidence="2">
    <location>
        <begin position="23"/>
        <end position="50"/>
    </location>
</feature>
<organism evidence="5 6">
    <name type="scientific">Sphaerulina musiva (strain SO2202)</name>
    <name type="common">Poplar stem canker fungus</name>
    <name type="synonym">Septoria musiva</name>
    <dbReference type="NCBI Taxonomy" id="692275"/>
    <lineage>
        <taxon>Eukaryota</taxon>
        <taxon>Fungi</taxon>
        <taxon>Dikarya</taxon>
        <taxon>Ascomycota</taxon>
        <taxon>Pezizomycotina</taxon>
        <taxon>Dothideomycetes</taxon>
        <taxon>Dothideomycetidae</taxon>
        <taxon>Mycosphaerellales</taxon>
        <taxon>Mycosphaerellaceae</taxon>
        <taxon>Sphaerulina</taxon>
    </lineage>
</organism>
<feature type="compositionally biased region" description="Polar residues" evidence="3">
    <location>
        <begin position="320"/>
        <end position="330"/>
    </location>
</feature>
<feature type="zinc finger region" description="C3H1-type" evidence="1">
    <location>
        <begin position="393"/>
        <end position="416"/>
    </location>
</feature>
<accession>N1QKS8</accession>
<dbReference type="PROSITE" id="PS50103">
    <property type="entry name" value="ZF_C3H1"/>
    <property type="match status" value="1"/>
</dbReference>
<evidence type="ECO:0000313" key="6">
    <source>
        <dbReference type="Proteomes" id="UP000016931"/>
    </source>
</evidence>
<dbReference type="HOGENOM" id="CLU_031811_4_0_1"/>
<dbReference type="InterPro" id="IPR057654">
    <property type="entry name" value="Znf-CCCH_tandem"/>
</dbReference>
<dbReference type="Pfam" id="PF25542">
    <property type="entry name" value="zf-CCCH_12"/>
    <property type="match status" value="1"/>
</dbReference>
<dbReference type="InterPro" id="IPR000571">
    <property type="entry name" value="Znf_CCCH"/>
</dbReference>
<dbReference type="AlphaFoldDB" id="N1QKS8"/>
<keyword evidence="6" id="KW-1185">Reference proteome</keyword>
<dbReference type="GO" id="GO:0008270">
    <property type="term" value="F:zinc ion binding"/>
    <property type="evidence" value="ECO:0007669"/>
    <property type="project" value="UniProtKB-KW"/>
</dbReference>
<name>N1QKS8_SPHMS</name>
<protein>
    <recommendedName>
        <fullName evidence="4">C3H1-type domain-containing protein</fullName>
    </recommendedName>
</protein>
<keyword evidence="2" id="KW-0175">Coiled coil</keyword>
<evidence type="ECO:0000256" key="1">
    <source>
        <dbReference type="PROSITE-ProRule" id="PRU00723"/>
    </source>
</evidence>
<dbReference type="eggNOG" id="ENOG502S3N6">
    <property type="taxonomic scope" value="Eukaryota"/>
</dbReference>
<proteinExistence type="predicted"/>
<keyword evidence="1" id="KW-0863">Zinc-finger</keyword>
<reference evidence="5 6" key="1">
    <citation type="journal article" date="2012" name="PLoS Pathog.">
        <title>Diverse lifestyles and strategies of plant pathogenesis encoded in the genomes of eighteen Dothideomycetes fungi.</title>
        <authorList>
            <person name="Ohm R.A."/>
            <person name="Feau N."/>
            <person name="Henrissat B."/>
            <person name="Schoch C.L."/>
            <person name="Horwitz B.A."/>
            <person name="Barry K.W."/>
            <person name="Condon B.J."/>
            <person name="Copeland A.C."/>
            <person name="Dhillon B."/>
            <person name="Glaser F."/>
            <person name="Hesse C.N."/>
            <person name="Kosti I."/>
            <person name="LaButti K."/>
            <person name="Lindquist E.A."/>
            <person name="Lucas S."/>
            <person name="Salamov A.A."/>
            <person name="Bradshaw R.E."/>
            <person name="Ciuffetti L."/>
            <person name="Hamelin R.C."/>
            <person name="Kema G.H.J."/>
            <person name="Lawrence C."/>
            <person name="Scott J.A."/>
            <person name="Spatafora J.W."/>
            <person name="Turgeon B.G."/>
            <person name="de Wit P.J.G.M."/>
            <person name="Zhong S."/>
            <person name="Goodwin S.B."/>
            <person name="Grigoriev I.V."/>
        </authorList>
    </citation>
    <scope>NUCLEOTIDE SEQUENCE [LARGE SCALE GENOMIC DNA]</scope>
    <source>
        <strain evidence="5 6">SO2202</strain>
    </source>
</reference>
<evidence type="ECO:0000256" key="3">
    <source>
        <dbReference type="SAM" id="MobiDB-lite"/>
    </source>
</evidence>
<gene>
    <name evidence="5" type="ORF">SEPMUDRAFT_34737</name>
</gene>
<dbReference type="OMA" id="GPCHDNG"/>
<dbReference type="OrthoDB" id="2270193at2759"/>
<keyword evidence="1" id="KW-0862">Zinc</keyword>
<dbReference type="Proteomes" id="UP000016931">
    <property type="component" value="Unassembled WGS sequence"/>
</dbReference>
<evidence type="ECO:0000313" key="5">
    <source>
        <dbReference type="EMBL" id="EMF16223.1"/>
    </source>
</evidence>
<sequence>MATSYSEQLEAFRQSDATRDALVAQVLTEYEELKVKIEEITDDYKNEVESRRMWQSKASKCEASLSEALAQQKQSSSNFAVVLIDGDGAIFTDYLYGMGKDGGAEAAHQLHTQVKKHLKTIYPDSNVEDWNVVVQVVLNLTGLASKLNSCGIIMNPNELLAFGRSFGLAQPLFSVVDVGGGKERADHKLREHLRLYMRIAQCKHVFFAPCHDTGYLPVLESYRREHASRMTLIETRDAEPGFLELGIERIRMPGIFRSDNLPNGPIKSTLPTIGLDTATNSIRLPTSITSPHPKRVPPRMPSSVQANSATFVPKAPSPAPSTESNGSTLGASWATVGKSGSTSKTISIAPKKAVVRKHVLVNTYNERIDIDLPRTDPGAEGRFTERTKAFGKHCNAHHLIGKCERGEYCDYVHGERVTGGEKLVLMHKARSLSCPQKFQCMDPSCPYSHHCKFGKMCFVDRCYFADTHEMDMEPAKRVFEDGTEEWLPSYLEKAR</sequence>
<dbReference type="GeneID" id="27905719"/>
<dbReference type="Pfam" id="PF25540">
    <property type="entry name" value="DUF7923"/>
    <property type="match status" value="1"/>
</dbReference>
<dbReference type="RefSeq" id="XP_016764344.1">
    <property type="nucleotide sequence ID" value="XM_016908582.1"/>
</dbReference>
<dbReference type="InterPro" id="IPR057683">
    <property type="entry name" value="DUF7923"/>
</dbReference>
<dbReference type="STRING" id="692275.N1QKS8"/>
<feature type="domain" description="C3H1-type" evidence="4">
    <location>
        <begin position="393"/>
        <end position="416"/>
    </location>
</feature>
<dbReference type="EMBL" id="KB456260">
    <property type="protein sequence ID" value="EMF16223.1"/>
    <property type="molecule type" value="Genomic_DNA"/>
</dbReference>
<evidence type="ECO:0000259" key="4">
    <source>
        <dbReference type="PROSITE" id="PS50103"/>
    </source>
</evidence>